<gene>
    <name evidence="1" type="ORF">AC579_10158</name>
</gene>
<keyword evidence="2" id="KW-1185">Reference proteome</keyword>
<accession>A0A139ISA3</accession>
<evidence type="ECO:0000313" key="1">
    <source>
        <dbReference type="EMBL" id="KXT17633.1"/>
    </source>
</evidence>
<organism evidence="1 2">
    <name type="scientific">Pseudocercospora musae</name>
    <dbReference type="NCBI Taxonomy" id="113226"/>
    <lineage>
        <taxon>Eukaryota</taxon>
        <taxon>Fungi</taxon>
        <taxon>Dikarya</taxon>
        <taxon>Ascomycota</taxon>
        <taxon>Pezizomycotina</taxon>
        <taxon>Dothideomycetes</taxon>
        <taxon>Dothideomycetidae</taxon>
        <taxon>Mycosphaerellales</taxon>
        <taxon>Mycosphaerellaceae</taxon>
        <taxon>Pseudocercospora</taxon>
    </lineage>
</organism>
<evidence type="ECO:0000313" key="2">
    <source>
        <dbReference type="Proteomes" id="UP000073492"/>
    </source>
</evidence>
<comment type="caution">
    <text evidence="1">The sequence shown here is derived from an EMBL/GenBank/DDBJ whole genome shotgun (WGS) entry which is preliminary data.</text>
</comment>
<protein>
    <submittedName>
        <fullName evidence="1">Uncharacterized protein</fullName>
    </submittedName>
</protein>
<sequence length="323" mass="34571">MPPSPTPPGSFDRPKPLSIIIAPTAPKAPTSKMHFTKVIAVVASLAAGSAVAMPVPQLSGLTGSGGSLLAPVSGLTNALPLNSVTGLLPVSIVNTISAVLWSSDWLYGISGPLSVAMILPNAIRLAIHKAFSLDTTASAVRSRDCGFSPRAMQVRSALTFCLGLAHAGPTRRSEAIVARDHQPQECEQSSLNAVDPILTPQEVIPENFWHSADASIWELDSDPTCDPVVRDCHECFGEMVESEETHAFGDASLAVDKQGRCTKVSRQIALRDVPAYFDTHLPKWKGFERIRCAVFTPALDALGSPCTEMQEEEDDCHMMSLFL</sequence>
<dbReference type="EMBL" id="LFZO01000017">
    <property type="protein sequence ID" value="KXT17633.1"/>
    <property type="molecule type" value="Genomic_DNA"/>
</dbReference>
<proteinExistence type="predicted"/>
<name>A0A139ISA3_9PEZI</name>
<reference evidence="1 2" key="1">
    <citation type="submission" date="2015-07" db="EMBL/GenBank/DDBJ databases">
        <title>Comparative genomics of the Sigatoka disease complex on banana suggests a link between parallel evolutionary changes in Pseudocercospora fijiensis and Pseudocercospora eumusae and increased virulence on the banana host.</title>
        <authorList>
            <person name="Chang T.-C."/>
            <person name="Salvucci A."/>
            <person name="Crous P.W."/>
            <person name="Stergiopoulos I."/>
        </authorList>
    </citation>
    <scope>NUCLEOTIDE SEQUENCE [LARGE SCALE GENOMIC DNA]</scope>
    <source>
        <strain evidence="1 2">CBS 116634</strain>
    </source>
</reference>
<dbReference type="Proteomes" id="UP000073492">
    <property type="component" value="Unassembled WGS sequence"/>
</dbReference>
<dbReference type="AlphaFoldDB" id="A0A139ISA3"/>